<gene>
    <name evidence="4" type="ORF">BHF68_00940</name>
</gene>
<dbReference type="InterPro" id="IPR016035">
    <property type="entry name" value="Acyl_Trfase/lysoPLipase"/>
</dbReference>
<dbReference type="RefSeq" id="WP_069641772.1">
    <property type="nucleotide sequence ID" value="NZ_MIJE01000001.1"/>
</dbReference>
<dbReference type="Proteomes" id="UP000094296">
    <property type="component" value="Unassembled WGS sequence"/>
</dbReference>
<dbReference type="PANTHER" id="PTHR46394">
    <property type="entry name" value="ANNEXIN"/>
    <property type="match status" value="1"/>
</dbReference>
<name>A0A1E5G526_9FIRM</name>
<feature type="domain" description="PNPLA" evidence="3">
    <location>
        <begin position="8"/>
        <end position="232"/>
    </location>
</feature>
<comment type="caution">
    <text evidence="4">The sequence shown here is derived from an EMBL/GenBank/DDBJ whole genome shotgun (WGS) entry which is preliminary data.</text>
</comment>
<accession>A0A1E5G526</accession>
<feature type="active site" description="Nucleophile" evidence="2">
    <location>
        <position position="43"/>
    </location>
</feature>
<protein>
    <submittedName>
        <fullName evidence="4">Patatin</fullName>
    </submittedName>
</protein>
<dbReference type="OrthoDB" id="9770965at2"/>
<dbReference type="Pfam" id="PF01734">
    <property type="entry name" value="Patatin"/>
    <property type="match status" value="1"/>
</dbReference>
<dbReference type="PROSITE" id="PS51635">
    <property type="entry name" value="PNPLA"/>
    <property type="match status" value="1"/>
</dbReference>
<evidence type="ECO:0000313" key="5">
    <source>
        <dbReference type="Proteomes" id="UP000094296"/>
    </source>
</evidence>
<keyword evidence="2" id="KW-0442">Lipid degradation</keyword>
<proteinExistence type="predicted"/>
<organism evidence="4 5">
    <name type="scientific">Desulfuribacillus alkaliarsenatis</name>
    <dbReference type="NCBI Taxonomy" id="766136"/>
    <lineage>
        <taxon>Bacteria</taxon>
        <taxon>Bacillati</taxon>
        <taxon>Bacillota</taxon>
        <taxon>Desulfuribacillia</taxon>
        <taxon>Desulfuribacillales</taxon>
        <taxon>Desulfuribacillaceae</taxon>
        <taxon>Desulfuribacillus</taxon>
    </lineage>
</organism>
<sequence>MRYPVTNMVFEGGGVLGIAYLGVLDYLYSQGVFQNVKRVAGTSAGAITACVSSFNLPFNEIKAIADSLDYRKVPQSKAHSDLKHIPAPIKHEIDKLFGDVNSIYRIVKNYGWYSTDYFYHWLQEQIANQFDSKKKKPPYTFRDFQNTDIHRSNRTFKDLYIIGTNISYKTSKVFSYETTPDMEVAEAVRISMSIPLFFEAVKTTDPAITAETKVNVFCDGGVMDNYPINTFDYPRFNETKHYGFNVNTLGARFKSKVKYSEITNILSYIKNLNLALTQIQQDIYNHSPYDQARSIVIDTKDVSSTDFNISPHDATYNFLYSQGYLAAKGFYRQ</sequence>
<evidence type="ECO:0000256" key="2">
    <source>
        <dbReference type="PROSITE-ProRule" id="PRU01161"/>
    </source>
</evidence>
<dbReference type="SUPFAM" id="SSF52151">
    <property type="entry name" value="FabD/lysophospholipase-like"/>
    <property type="match status" value="1"/>
</dbReference>
<dbReference type="GO" id="GO:0016042">
    <property type="term" value="P:lipid catabolic process"/>
    <property type="evidence" value="ECO:0007669"/>
    <property type="project" value="UniProtKB-UniRule"/>
</dbReference>
<dbReference type="GO" id="GO:0016787">
    <property type="term" value="F:hydrolase activity"/>
    <property type="evidence" value="ECO:0007669"/>
    <property type="project" value="UniProtKB-UniRule"/>
</dbReference>
<dbReference type="Gene3D" id="3.40.1090.10">
    <property type="entry name" value="Cytosolic phospholipase A2 catalytic domain"/>
    <property type="match status" value="2"/>
</dbReference>
<evidence type="ECO:0000313" key="4">
    <source>
        <dbReference type="EMBL" id="OEF98280.1"/>
    </source>
</evidence>
<keyword evidence="1 2" id="KW-0443">Lipid metabolism</keyword>
<dbReference type="EMBL" id="MIJE01000001">
    <property type="protein sequence ID" value="OEF98280.1"/>
    <property type="molecule type" value="Genomic_DNA"/>
</dbReference>
<evidence type="ECO:0000259" key="3">
    <source>
        <dbReference type="PROSITE" id="PS51635"/>
    </source>
</evidence>
<reference evidence="4 5" key="1">
    <citation type="submission" date="2016-09" db="EMBL/GenBank/DDBJ databases">
        <title>Draft genome sequence for the type strain of Desulfuribacillus alkaliarsenatis AHT28, an obligately anaerobic, sulfidogenic bacterium isolated from Russian soda lake sediments.</title>
        <authorList>
            <person name="Abin C.A."/>
            <person name="Hollibaugh J.T."/>
        </authorList>
    </citation>
    <scope>NUCLEOTIDE SEQUENCE [LARGE SCALE GENOMIC DNA]</scope>
    <source>
        <strain evidence="4 5">AHT28</strain>
    </source>
</reference>
<feature type="short sequence motif" description="GXGXXG" evidence="2">
    <location>
        <begin position="12"/>
        <end position="17"/>
    </location>
</feature>
<feature type="active site" description="Proton acceptor" evidence="2">
    <location>
        <position position="219"/>
    </location>
</feature>
<keyword evidence="5" id="KW-1185">Reference proteome</keyword>
<dbReference type="CDD" id="cd07207">
    <property type="entry name" value="Pat_ExoU_VipD_like"/>
    <property type="match status" value="1"/>
</dbReference>
<feature type="short sequence motif" description="DGA/G" evidence="2">
    <location>
        <begin position="219"/>
        <end position="221"/>
    </location>
</feature>
<dbReference type="InterPro" id="IPR002641">
    <property type="entry name" value="PNPLA_dom"/>
</dbReference>
<dbReference type="AlphaFoldDB" id="A0A1E5G526"/>
<feature type="short sequence motif" description="GXSXG" evidence="2">
    <location>
        <begin position="41"/>
        <end position="45"/>
    </location>
</feature>
<evidence type="ECO:0000256" key="1">
    <source>
        <dbReference type="ARBA" id="ARBA00023098"/>
    </source>
</evidence>
<dbReference type="InterPro" id="IPR052580">
    <property type="entry name" value="Lipid_Hydrolase"/>
</dbReference>
<dbReference type="PANTHER" id="PTHR46394:SF1">
    <property type="entry name" value="PNPLA DOMAIN-CONTAINING PROTEIN"/>
    <property type="match status" value="1"/>
</dbReference>
<dbReference type="STRING" id="766136.BHF68_00940"/>
<keyword evidence="2" id="KW-0378">Hydrolase</keyword>